<evidence type="ECO:0000256" key="5">
    <source>
        <dbReference type="ARBA" id="ARBA00022777"/>
    </source>
</evidence>
<dbReference type="PRINTS" id="PR00344">
    <property type="entry name" value="BCTRLSENSOR"/>
</dbReference>
<keyword evidence="7" id="KW-0812">Transmembrane</keyword>
<dbReference type="InterPro" id="IPR036890">
    <property type="entry name" value="HATPase_C_sf"/>
</dbReference>
<evidence type="ECO:0000256" key="2">
    <source>
        <dbReference type="ARBA" id="ARBA00012438"/>
    </source>
</evidence>
<dbReference type="PROSITE" id="PS50109">
    <property type="entry name" value="HIS_KIN"/>
    <property type="match status" value="1"/>
</dbReference>
<feature type="transmembrane region" description="Helical" evidence="7">
    <location>
        <begin position="200"/>
        <end position="217"/>
    </location>
</feature>
<feature type="transmembrane region" description="Helical" evidence="7">
    <location>
        <begin position="148"/>
        <end position="167"/>
    </location>
</feature>
<name>A0ABS9ZAN9_9HYPH</name>
<keyword evidence="5 9" id="KW-0418">Kinase</keyword>
<comment type="catalytic activity">
    <reaction evidence="1">
        <text>ATP + protein L-histidine = ADP + protein N-phospho-L-histidine.</text>
        <dbReference type="EC" id="2.7.13.3"/>
    </reaction>
</comment>
<dbReference type="Pfam" id="PF02518">
    <property type="entry name" value="HATPase_c"/>
    <property type="match status" value="1"/>
</dbReference>
<keyword evidence="3" id="KW-0597">Phosphoprotein</keyword>
<dbReference type="SUPFAM" id="SSF47384">
    <property type="entry name" value="Homodimeric domain of signal transducing histidine kinase"/>
    <property type="match status" value="1"/>
</dbReference>
<evidence type="ECO:0000256" key="6">
    <source>
        <dbReference type="SAM" id="Coils"/>
    </source>
</evidence>
<evidence type="ECO:0000256" key="4">
    <source>
        <dbReference type="ARBA" id="ARBA00022679"/>
    </source>
</evidence>
<feature type="transmembrane region" description="Helical" evidence="7">
    <location>
        <begin position="119"/>
        <end position="142"/>
    </location>
</feature>
<reference evidence="9" key="1">
    <citation type="journal article" date="2022" name="ISME J.">
        <title>Identification of active gaseous-alkane degraders at natural gas seeps.</title>
        <authorList>
            <person name="Farhan Ul Haque M."/>
            <person name="Hernandez M."/>
            <person name="Crombie A.T."/>
            <person name="Murrell J.C."/>
        </authorList>
    </citation>
    <scope>NUCLEOTIDE SEQUENCE</scope>
    <source>
        <strain evidence="9">PC2</strain>
    </source>
</reference>
<comment type="caution">
    <text evidence="9">The sequence shown here is derived from an EMBL/GenBank/DDBJ whole genome shotgun (WGS) entry which is preliminary data.</text>
</comment>
<keyword evidence="10" id="KW-1185">Reference proteome</keyword>
<evidence type="ECO:0000313" key="9">
    <source>
        <dbReference type="EMBL" id="MCI4684709.1"/>
    </source>
</evidence>
<evidence type="ECO:0000256" key="3">
    <source>
        <dbReference type="ARBA" id="ARBA00022553"/>
    </source>
</evidence>
<evidence type="ECO:0000313" key="10">
    <source>
        <dbReference type="Proteomes" id="UP001139104"/>
    </source>
</evidence>
<dbReference type="InterPro" id="IPR004358">
    <property type="entry name" value="Sig_transdc_His_kin-like_C"/>
</dbReference>
<dbReference type="Gene3D" id="1.10.287.130">
    <property type="match status" value="1"/>
</dbReference>
<keyword evidence="7" id="KW-1133">Transmembrane helix</keyword>
<feature type="transmembrane region" description="Helical" evidence="7">
    <location>
        <begin position="86"/>
        <end position="107"/>
    </location>
</feature>
<dbReference type="InterPro" id="IPR003594">
    <property type="entry name" value="HATPase_dom"/>
</dbReference>
<feature type="transmembrane region" description="Helical" evidence="7">
    <location>
        <begin position="60"/>
        <end position="80"/>
    </location>
</feature>
<feature type="domain" description="Histidine kinase" evidence="8">
    <location>
        <begin position="268"/>
        <end position="489"/>
    </location>
</feature>
<feature type="coiled-coil region" evidence="6">
    <location>
        <begin position="234"/>
        <end position="261"/>
    </location>
</feature>
<keyword evidence="4" id="KW-0808">Transferase</keyword>
<dbReference type="InterPro" id="IPR036097">
    <property type="entry name" value="HisK_dim/P_sf"/>
</dbReference>
<gene>
    <name evidence="9" type="ORF">K2U94_18370</name>
</gene>
<dbReference type="InterPro" id="IPR003661">
    <property type="entry name" value="HisK_dim/P_dom"/>
</dbReference>
<dbReference type="SMART" id="SM00387">
    <property type="entry name" value="HATPase_c"/>
    <property type="match status" value="1"/>
</dbReference>
<dbReference type="RefSeq" id="WP_243068595.1">
    <property type="nucleotide sequence ID" value="NZ_JAIVFK010000005.1"/>
</dbReference>
<dbReference type="PANTHER" id="PTHR43047:SF63">
    <property type="entry name" value="HISTIDINE KINASE"/>
    <property type="match status" value="1"/>
</dbReference>
<dbReference type="EC" id="2.7.13.3" evidence="2"/>
<keyword evidence="7" id="KW-0472">Membrane</keyword>
<protein>
    <recommendedName>
        <fullName evidence="2">histidine kinase</fullName>
        <ecNumber evidence="2">2.7.13.3</ecNumber>
    </recommendedName>
</protein>
<dbReference type="EMBL" id="JAIVFP010000001">
    <property type="protein sequence ID" value="MCI4684709.1"/>
    <property type="molecule type" value="Genomic_DNA"/>
</dbReference>
<dbReference type="Proteomes" id="UP001139104">
    <property type="component" value="Unassembled WGS sequence"/>
</dbReference>
<dbReference type="CDD" id="cd00075">
    <property type="entry name" value="HATPase"/>
    <property type="match status" value="1"/>
</dbReference>
<dbReference type="CDD" id="cd00082">
    <property type="entry name" value="HisKA"/>
    <property type="match status" value="1"/>
</dbReference>
<sequence>MSEVTAEMIARGRFAEAGARERRRMAGRMREARERLTSSGAGNVRFDVELLRLYARSRRAAILPQGLLSIAVGVMTARWLPLTLVGAWLALVLSTLTLGWVLALRFLGLDKTAQNPRQWRSRFVLAAAADGFAWATFALLMSGVDTPWAIAYVMVVFMLAGAIHTVVAAFVPEAVYAALAPNALAIVLYMRPTVLNSPNAALTLLSCATLLYFAALARRIYAGQVGTLGIQAEKDSLIAELEQAKANSDEARRRAEEASLAKSRFLATMSHELRTPLNAILGFSEVMKSELFGPHSVEAYRDYSNDIHASGQHLLMLINEILDLSRVEAGRYELKEEAVLLSGVIEDCRHLLTLRAKKRGVLLTEIIEPDMPRLWADERAVRQIALNLLTNAIKFTPQGGQVTIKAGWTMAGGQYFSVRDTGPGIPEEEIPVIMSSFGRGSMAQKNADEGTGLGLPIVKGLVELHGGTFTLRSKLREGTEVIVVFPPERVMAALPQLDPVAPPAARRRGAA</sequence>
<dbReference type="Gene3D" id="3.30.565.10">
    <property type="entry name" value="Histidine kinase-like ATPase, C-terminal domain"/>
    <property type="match status" value="1"/>
</dbReference>
<dbReference type="GO" id="GO:0016301">
    <property type="term" value="F:kinase activity"/>
    <property type="evidence" value="ECO:0007669"/>
    <property type="project" value="UniProtKB-KW"/>
</dbReference>
<evidence type="ECO:0000256" key="7">
    <source>
        <dbReference type="SAM" id="Phobius"/>
    </source>
</evidence>
<keyword evidence="6" id="KW-0175">Coiled coil</keyword>
<proteinExistence type="predicted"/>
<dbReference type="PANTHER" id="PTHR43047">
    <property type="entry name" value="TWO-COMPONENT HISTIDINE PROTEIN KINASE"/>
    <property type="match status" value="1"/>
</dbReference>
<accession>A0ABS9ZAN9</accession>
<dbReference type="SUPFAM" id="SSF55874">
    <property type="entry name" value="ATPase domain of HSP90 chaperone/DNA topoisomerase II/histidine kinase"/>
    <property type="match status" value="1"/>
</dbReference>
<dbReference type="SMART" id="SM00388">
    <property type="entry name" value="HisKA"/>
    <property type="match status" value="1"/>
</dbReference>
<dbReference type="Pfam" id="PF00512">
    <property type="entry name" value="HisKA"/>
    <property type="match status" value="1"/>
</dbReference>
<organism evidence="9 10">
    <name type="scientific">Candidatus Rhodoblastus alkanivorans</name>
    <dbReference type="NCBI Taxonomy" id="2954117"/>
    <lineage>
        <taxon>Bacteria</taxon>
        <taxon>Pseudomonadati</taxon>
        <taxon>Pseudomonadota</taxon>
        <taxon>Alphaproteobacteria</taxon>
        <taxon>Hyphomicrobiales</taxon>
        <taxon>Rhodoblastaceae</taxon>
        <taxon>Rhodoblastus</taxon>
    </lineage>
</organism>
<dbReference type="InterPro" id="IPR005467">
    <property type="entry name" value="His_kinase_dom"/>
</dbReference>
<evidence type="ECO:0000256" key="1">
    <source>
        <dbReference type="ARBA" id="ARBA00000085"/>
    </source>
</evidence>
<evidence type="ECO:0000259" key="8">
    <source>
        <dbReference type="PROSITE" id="PS50109"/>
    </source>
</evidence>